<accession>A0A558ELZ2</accession>
<dbReference type="AlphaFoldDB" id="A0A558ELZ2"/>
<dbReference type="Proteomes" id="UP000318349">
    <property type="component" value="Unassembled WGS sequence"/>
</dbReference>
<protein>
    <submittedName>
        <fullName evidence="2">Periplasmic Cu(I)/Cu(II)-binding protein CopK</fullName>
    </submittedName>
</protein>
<sequence>MIKKALTIFAISAVSISAFAADAALVEKSIPLKDGATVYIFKDGKMGMEDKLGRATHMQPGHVMETTDGQKIIMNGNEIWRLDALLHKDHRG</sequence>
<dbReference type="InterPro" id="IPR021604">
    <property type="entry name" value="CopK"/>
</dbReference>
<keyword evidence="1" id="KW-0732">Signal</keyword>
<feature type="signal peptide" evidence="1">
    <location>
        <begin position="1"/>
        <end position="20"/>
    </location>
</feature>
<dbReference type="EMBL" id="VMNI01000036">
    <property type="protein sequence ID" value="TVO70213.1"/>
    <property type="molecule type" value="Genomic_DNA"/>
</dbReference>
<dbReference type="InterPro" id="IPR038644">
    <property type="entry name" value="CopK_sf"/>
</dbReference>
<evidence type="ECO:0000313" key="3">
    <source>
        <dbReference type="Proteomes" id="UP000318349"/>
    </source>
</evidence>
<evidence type="ECO:0000313" key="2">
    <source>
        <dbReference type="EMBL" id="TVO70213.1"/>
    </source>
</evidence>
<proteinExistence type="predicted"/>
<organism evidence="2 3">
    <name type="scientific">Denitromonas halophila</name>
    <dbReference type="NCBI Taxonomy" id="1629404"/>
    <lineage>
        <taxon>Bacteria</taxon>
        <taxon>Pseudomonadati</taxon>
        <taxon>Pseudomonadota</taxon>
        <taxon>Betaproteobacteria</taxon>
        <taxon>Rhodocyclales</taxon>
        <taxon>Zoogloeaceae</taxon>
        <taxon>Denitromonas</taxon>
    </lineage>
</organism>
<dbReference type="GO" id="GO:0046872">
    <property type="term" value="F:metal ion binding"/>
    <property type="evidence" value="ECO:0007669"/>
    <property type="project" value="InterPro"/>
</dbReference>
<comment type="caution">
    <text evidence="2">The sequence shown here is derived from an EMBL/GenBank/DDBJ whole genome shotgun (WGS) entry which is preliminary data.</text>
</comment>
<dbReference type="NCBIfam" id="NF033793">
    <property type="entry name" value="peri_CopK"/>
    <property type="match status" value="1"/>
</dbReference>
<feature type="chain" id="PRO_5022192476" evidence="1">
    <location>
        <begin position="21"/>
        <end position="92"/>
    </location>
</feature>
<dbReference type="Pfam" id="PF11525">
    <property type="entry name" value="CopK"/>
    <property type="match status" value="1"/>
</dbReference>
<evidence type="ECO:0000256" key="1">
    <source>
        <dbReference type="SAM" id="SignalP"/>
    </source>
</evidence>
<dbReference type="Gene3D" id="2.40.10.300">
    <property type="entry name" value="Copper resistance protein K"/>
    <property type="match status" value="1"/>
</dbReference>
<reference evidence="2 3" key="1">
    <citation type="submission" date="2019-07" db="EMBL/GenBank/DDBJ databases">
        <title>The pathways for chlorine oxyanion respiration interact through the shared metabolite chlorate.</title>
        <authorList>
            <person name="Barnum T.P."/>
            <person name="Cheng Y."/>
            <person name="Hill K.A."/>
            <person name="Lucas L.N."/>
            <person name="Carlson H.K."/>
            <person name="Coates J.D."/>
        </authorList>
    </citation>
    <scope>NUCLEOTIDE SEQUENCE [LARGE SCALE GENOMIC DNA]</scope>
    <source>
        <strain evidence="2 3">SFB-1</strain>
    </source>
</reference>
<gene>
    <name evidence="2" type="primary">copK</name>
    <name evidence="2" type="ORF">FHP89_20820</name>
</gene>
<name>A0A558ELZ2_9RHOO</name>